<dbReference type="Proteomes" id="UP001218218">
    <property type="component" value="Unassembled WGS sequence"/>
</dbReference>
<evidence type="ECO:0000256" key="1">
    <source>
        <dbReference type="SAM" id="MobiDB-lite"/>
    </source>
</evidence>
<reference evidence="2" key="1">
    <citation type="submission" date="2023-03" db="EMBL/GenBank/DDBJ databases">
        <title>Massive genome expansion in bonnet fungi (Mycena s.s.) driven by repeated elements and novel gene families across ecological guilds.</title>
        <authorList>
            <consortium name="Lawrence Berkeley National Laboratory"/>
            <person name="Harder C.B."/>
            <person name="Miyauchi S."/>
            <person name="Viragh M."/>
            <person name="Kuo A."/>
            <person name="Thoen E."/>
            <person name="Andreopoulos B."/>
            <person name="Lu D."/>
            <person name="Skrede I."/>
            <person name="Drula E."/>
            <person name="Henrissat B."/>
            <person name="Morin E."/>
            <person name="Kohler A."/>
            <person name="Barry K."/>
            <person name="LaButti K."/>
            <person name="Morin E."/>
            <person name="Salamov A."/>
            <person name="Lipzen A."/>
            <person name="Mereny Z."/>
            <person name="Hegedus B."/>
            <person name="Baldrian P."/>
            <person name="Stursova M."/>
            <person name="Weitz H."/>
            <person name="Taylor A."/>
            <person name="Grigoriev I.V."/>
            <person name="Nagy L.G."/>
            <person name="Martin F."/>
            <person name="Kauserud H."/>
        </authorList>
    </citation>
    <scope>NUCLEOTIDE SEQUENCE</scope>
    <source>
        <strain evidence="2">CBHHK002</strain>
    </source>
</reference>
<name>A0AAD7E8Z0_9AGAR</name>
<comment type="caution">
    <text evidence="2">The sequence shown here is derived from an EMBL/GenBank/DDBJ whole genome shotgun (WGS) entry which is preliminary data.</text>
</comment>
<proteinExistence type="predicted"/>
<feature type="region of interest" description="Disordered" evidence="1">
    <location>
        <begin position="481"/>
        <end position="504"/>
    </location>
</feature>
<organism evidence="2 3">
    <name type="scientific">Mycena albidolilacea</name>
    <dbReference type="NCBI Taxonomy" id="1033008"/>
    <lineage>
        <taxon>Eukaryota</taxon>
        <taxon>Fungi</taxon>
        <taxon>Dikarya</taxon>
        <taxon>Basidiomycota</taxon>
        <taxon>Agaricomycotina</taxon>
        <taxon>Agaricomycetes</taxon>
        <taxon>Agaricomycetidae</taxon>
        <taxon>Agaricales</taxon>
        <taxon>Marasmiineae</taxon>
        <taxon>Mycenaceae</taxon>
        <taxon>Mycena</taxon>
    </lineage>
</organism>
<feature type="compositionally biased region" description="Basic and acidic residues" evidence="1">
    <location>
        <begin position="50"/>
        <end position="68"/>
    </location>
</feature>
<evidence type="ECO:0000313" key="2">
    <source>
        <dbReference type="EMBL" id="KAJ7302653.1"/>
    </source>
</evidence>
<feature type="region of interest" description="Disordered" evidence="1">
    <location>
        <begin position="42"/>
        <end position="68"/>
    </location>
</feature>
<sequence>MLPCPCCPTPTPLPPSLAAGGQGKAVLMCTTQVNEGEIVVGKMGEGMGGEGKRWGERGRERAEEGEGGWEEYHHPCQYYSASSSGLPPASAPAQASLSHAVSSSRYLPVTSTSWCQPQTHCRSPEHQPTHSHRQSPSTASDNFDTLLESANGSLCPSSHSHVQPHPHAHGVRLVNMLGMVHHLIAPTNDFIGLTQTYSSFPETTRSSVSSPTTPLFNEIARLYNKTARLYNETARFSPRNMRPPISLYSILNYCSPGPPKAPRGAWDTTAGGELICSRGSGGSSASQGVRIVGGTAAGWAAGPPQKKSTKDLHVCSSASANSLLTSQFTPAPQNHVLSGACTLHDQCDTRWDTTGVKMDNTPVRVVCVMECGREGKRMGRGWGGKERAVREGCQCGLTALQREEEDAALVLPPSTHVPADVGVHHHDLIDAVLRHDLLQEHTHDHDHAPPKADTRVRVRGGIVIVGSLLVLTSLWLSTSGRGEEGGAAGDSRGKQREGNMGQTRIDWLKIRRTTKGSLKYRQLRRMAYNTGNYVGQPEIQATT</sequence>
<dbReference type="EMBL" id="JARIHO010000113">
    <property type="protein sequence ID" value="KAJ7302653.1"/>
    <property type="molecule type" value="Genomic_DNA"/>
</dbReference>
<keyword evidence="3" id="KW-1185">Reference proteome</keyword>
<protein>
    <submittedName>
        <fullName evidence="2">Uncharacterized protein</fullName>
    </submittedName>
</protein>
<evidence type="ECO:0000313" key="3">
    <source>
        <dbReference type="Proteomes" id="UP001218218"/>
    </source>
</evidence>
<feature type="region of interest" description="Disordered" evidence="1">
    <location>
        <begin position="117"/>
        <end position="166"/>
    </location>
</feature>
<accession>A0AAD7E8Z0</accession>
<gene>
    <name evidence="2" type="ORF">DFH08DRAFT_826397</name>
</gene>
<dbReference type="AlphaFoldDB" id="A0AAD7E8Z0"/>
<feature type="compositionally biased region" description="Polar residues" evidence="1">
    <location>
        <begin position="134"/>
        <end position="155"/>
    </location>
</feature>